<name>A0AC35TKZ1_9BILA</name>
<evidence type="ECO:0000313" key="1">
    <source>
        <dbReference type="Proteomes" id="UP000095286"/>
    </source>
</evidence>
<dbReference type="WBParaSite" id="RSKR_0000162050.1">
    <property type="protein sequence ID" value="RSKR_0000162050.1"/>
    <property type="gene ID" value="RSKR_0000162050"/>
</dbReference>
<evidence type="ECO:0000313" key="2">
    <source>
        <dbReference type="WBParaSite" id="RSKR_0000162050.1"/>
    </source>
</evidence>
<proteinExistence type="predicted"/>
<accession>A0AC35TKZ1</accession>
<reference evidence="2" key="1">
    <citation type="submission" date="2016-11" db="UniProtKB">
        <authorList>
            <consortium name="WormBaseParasite"/>
        </authorList>
    </citation>
    <scope>IDENTIFICATION</scope>
    <source>
        <strain evidence="2">KR3021</strain>
    </source>
</reference>
<dbReference type="Proteomes" id="UP000095286">
    <property type="component" value="Unplaced"/>
</dbReference>
<protein>
    <submittedName>
        <fullName evidence="2">Secreted protein</fullName>
    </submittedName>
</protein>
<sequence>MKSLVFVLSVFLLIVSSTYASLWDGWHNAGGAQWNNAGFNSAGFNSNLRFLYRRNILILKHLFMPTSPPKKKPCHYSACSTQTCCPPENRPCRQETTFPDSDRTQHTQPSTLSMAGGVMEADPHQLNRLQMEMLDK</sequence>
<organism evidence="1 2">
    <name type="scientific">Rhabditophanes sp. KR3021</name>
    <dbReference type="NCBI Taxonomy" id="114890"/>
    <lineage>
        <taxon>Eukaryota</taxon>
        <taxon>Metazoa</taxon>
        <taxon>Ecdysozoa</taxon>
        <taxon>Nematoda</taxon>
        <taxon>Chromadorea</taxon>
        <taxon>Rhabditida</taxon>
        <taxon>Tylenchina</taxon>
        <taxon>Panagrolaimomorpha</taxon>
        <taxon>Strongyloidoidea</taxon>
        <taxon>Alloionematidae</taxon>
        <taxon>Rhabditophanes</taxon>
    </lineage>
</organism>